<dbReference type="PANTHER" id="PTHR30160">
    <property type="entry name" value="TETRAACYLDISACCHARIDE 4'-KINASE-RELATED"/>
    <property type="match status" value="1"/>
</dbReference>
<evidence type="ECO:0000256" key="2">
    <source>
        <dbReference type="ARBA" id="ARBA00022679"/>
    </source>
</evidence>
<dbReference type="Proteomes" id="UP000253782">
    <property type="component" value="Unassembled WGS sequence"/>
</dbReference>
<dbReference type="EMBL" id="QQAH01000009">
    <property type="protein sequence ID" value="RDD81688.1"/>
    <property type="molecule type" value="Genomic_DNA"/>
</dbReference>
<dbReference type="OrthoDB" id="9781892at2"/>
<dbReference type="Pfam" id="PF01075">
    <property type="entry name" value="Glyco_transf_9"/>
    <property type="match status" value="1"/>
</dbReference>
<keyword evidence="4" id="KW-1185">Reference proteome</keyword>
<dbReference type="InterPro" id="IPR002201">
    <property type="entry name" value="Glyco_trans_9"/>
</dbReference>
<dbReference type="AlphaFoldDB" id="A0A369UPP6"/>
<reference evidence="3 4" key="1">
    <citation type="submission" date="2018-07" db="EMBL/GenBank/DDBJ databases">
        <title>Dyella tabacisoli L4-6T, whole genome shotgun sequence.</title>
        <authorList>
            <person name="Zhou X.-K."/>
            <person name="Li W.-J."/>
            <person name="Duan Y.-Q."/>
        </authorList>
    </citation>
    <scope>NUCLEOTIDE SEQUENCE [LARGE SCALE GENOMIC DNA]</scope>
    <source>
        <strain evidence="3 4">L4-6</strain>
    </source>
</reference>
<dbReference type="GO" id="GO:0005829">
    <property type="term" value="C:cytosol"/>
    <property type="evidence" value="ECO:0007669"/>
    <property type="project" value="TreeGrafter"/>
</dbReference>
<evidence type="ECO:0000313" key="3">
    <source>
        <dbReference type="EMBL" id="RDD81688.1"/>
    </source>
</evidence>
<gene>
    <name evidence="3" type="ORF">DVJ77_11010</name>
</gene>
<proteinExistence type="predicted"/>
<dbReference type="SUPFAM" id="SSF53756">
    <property type="entry name" value="UDP-Glycosyltransferase/glycogen phosphorylase"/>
    <property type="match status" value="1"/>
</dbReference>
<keyword evidence="2 3" id="KW-0808">Transferase</keyword>
<sequence>MPNPFRSIRINDHRRRAAGGLMRLIFGKPAQPSGQPLPATGIYRILICHVSHTLGNALLLTPLIQELETSYPGAQIDIVTRSQVAEAIYGRYFNVDRVFKLPAHAFGHPLRFWRELRGMRKTRYDLAIDPDPQSQTGRLLLLRANATWKLGFDSPKKSGNVTHAVAMTDAPISKGQRPVFLLRSALGTVHATPYPVPDIRLSADEREQGRLALSRLFGAQARKRRVIGIFANATGPKLLGADWWTPFLQSLETAGTDLDIVEIVPAFGRSLLGSRYRAYYSGDLRKLASVLAALDAYTSADCGIMHLACAAGAPTLGIFNTTSADEWGPYGPGNQIIHAYDRTPADVAREIAAIATADR</sequence>
<dbReference type="Gene3D" id="3.40.50.2000">
    <property type="entry name" value="Glycogen Phosphorylase B"/>
    <property type="match status" value="2"/>
</dbReference>
<dbReference type="CDD" id="cd03789">
    <property type="entry name" value="GT9_LPS_heptosyltransferase"/>
    <property type="match status" value="1"/>
</dbReference>
<accession>A0A369UPP6</accession>
<evidence type="ECO:0000313" key="4">
    <source>
        <dbReference type="Proteomes" id="UP000253782"/>
    </source>
</evidence>
<keyword evidence="1" id="KW-0328">Glycosyltransferase</keyword>
<dbReference type="GO" id="GO:0008713">
    <property type="term" value="F:ADP-heptose-lipopolysaccharide heptosyltransferase activity"/>
    <property type="evidence" value="ECO:0007669"/>
    <property type="project" value="TreeGrafter"/>
</dbReference>
<dbReference type="InterPro" id="IPR051199">
    <property type="entry name" value="LPS_LOS_Heptosyltrfase"/>
</dbReference>
<dbReference type="GO" id="GO:0009244">
    <property type="term" value="P:lipopolysaccharide core region biosynthetic process"/>
    <property type="evidence" value="ECO:0007669"/>
    <property type="project" value="TreeGrafter"/>
</dbReference>
<dbReference type="RefSeq" id="WP_114845555.1">
    <property type="nucleotide sequence ID" value="NZ_JBHSPE010000005.1"/>
</dbReference>
<comment type="caution">
    <text evidence="3">The sequence shown here is derived from an EMBL/GenBank/DDBJ whole genome shotgun (WGS) entry which is preliminary data.</text>
</comment>
<evidence type="ECO:0000256" key="1">
    <source>
        <dbReference type="ARBA" id="ARBA00022676"/>
    </source>
</evidence>
<name>A0A369UPP6_9GAMM</name>
<organism evidence="3 4">
    <name type="scientific">Dyella tabacisoli</name>
    <dbReference type="NCBI Taxonomy" id="2282381"/>
    <lineage>
        <taxon>Bacteria</taxon>
        <taxon>Pseudomonadati</taxon>
        <taxon>Pseudomonadota</taxon>
        <taxon>Gammaproteobacteria</taxon>
        <taxon>Lysobacterales</taxon>
        <taxon>Rhodanobacteraceae</taxon>
        <taxon>Dyella</taxon>
    </lineage>
</organism>
<protein>
    <submittedName>
        <fullName evidence="3">Lipopolysaccharide heptosyltransferase family protein</fullName>
    </submittedName>
</protein>